<proteinExistence type="predicted"/>
<dbReference type="OrthoDB" id="4936366at2"/>
<dbReference type="RefSeq" id="WP_104478182.1">
    <property type="nucleotide sequence ID" value="NZ_CP154825.1"/>
</dbReference>
<evidence type="ECO:0008006" key="3">
    <source>
        <dbReference type="Google" id="ProtNLM"/>
    </source>
</evidence>
<organism evidence="1 2">
    <name type="scientific">Actinokineospora auranticolor</name>
    <dbReference type="NCBI Taxonomy" id="155976"/>
    <lineage>
        <taxon>Bacteria</taxon>
        <taxon>Bacillati</taxon>
        <taxon>Actinomycetota</taxon>
        <taxon>Actinomycetes</taxon>
        <taxon>Pseudonocardiales</taxon>
        <taxon>Pseudonocardiaceae</taxon>
        <taxon>Actinokineospora</taxon>
    </lineage>
</organism>
<dbReference type="AlphaFoldDB" id="A0A2S6GX72"/>
<dbReference type="EMBL" id="PTIX01000003">
    <property type="protein sequence ID" value="PPK69786.1"/>
    <property type="molecule type" value="Genomic_DNA"/>
</dbReference>
<keyword evidence="2" id="KW-1185">Reference proteome</keyword>
<dbReference type="Proteomes" id="UP000239203">
    <property type="component" value="Unassembled WGS sequence"/>
</dbReference>
<gene>
    <name evidence="1" type="ORF">CLV40_103396</name>
</gene>
<evidence type="ECO:0000313" key="1">
    <source>
        <dbReference type="EMBL" id="PPK69786.1"/>
    </source>
</evidence>
<sequence length="264" mass="27934">MSRDGADWSMRSLRSRWRTVSLTGGWRFPSDWGVPEVDDVCAAVVTGGDLVGALRDLARARAYAGVGLEEALADLAALCAVLEAPSGTRAAADPDATPPALLRATAVAWADAALGRQYAPEPTDPLSGQATADYLRVRLGEVYARGRRDGVCPSDRYVLLVVTLDLSGVVGWPRLMAMMLVGDVLRSVFDGGESVAVLGSSVAVVLAEREPRLAGRTADAHTLIADRLAIDTDLGRCAPPEIRVEPLPTTEPAALRLVHEVSRA</sequence>
<name>A0A2S6GX72_9PSEU</name>
<comment type="caution">
    <text evidence="1">The sequence shown here is derived from an EMBL/GenBank/DDBJ whole genome shotgun (WGS) entry which is preliminary data.</text>
</comment>
<protein>
    <recommendedName>
        <fullName evidence="3">GGDEF domain-containing protein</fullName>
    </recommendedName>
</protein>
<reference evidence="1 2" key="1">
    <citation type="submission" date="2018-02" db="EMBL/GenBank/DDBJ databases">
        <title>Genomic Encyclopedia of Archaeal and Bacterial Type Strains, Phase II (KMG-II): from individual species to whole genera.</title>
        <authorList>
            <person name="Goeker M."/>
        </authorList>
    </citation>
    <scope>NUCLEOTIDE SEQUENCE [LARGE SCALE GENOMIC DNA]</scope>
    <source>
        <strain evidence="1 2">YU 961-1</strain>
    </source>
</reference>
<accession>A0A2S6GX72</accession>
<evidence type="ECO:0000313" key="2">
    <source>
        <dbReference type="Proteomes" id="UP000239203"/>
    </source>
</evidence>